<dbReference type="Pfam" id="PF07734">
    <property type="entry name" value="FBA_1"/>
    <property type="match status" value="1"/>
</dbReference>
<evidence type="ECO:0000259" key="1">
    <source>
        <dbReference type="Pfam" id="PF07734"/>
    </source>
</evidence>
<accession>A0A834FW69</accession>
<evidence type="ECO:0000313" key="2">
    <source>
        <dbReference type="EMBL" id="KAF7114832.1"/>
    </source>
</evidence>
<protein>
    <recommendedName>
        <fullName evidence="1">F-box associated beta-propeller type 1 domain-containing protein</fullName>
    </recommendedName>
</protein>
<gene>
    <name evidence="2" type="ORF">RHSIM_RhsimUnG0076700</name>
</gene>
<organism evidence="2 3">
    <name type="scientific">Rhododendron simsii</name>
    <name type="common">Sims's rhododendron</name>
    <dbReference type="NCBI Taxonomy" id="118357"/>
    <lineage>
        <taxon>Eukaryota</taxon>
        <taxon>Viridiplantae</taxon>
        <taxon>Streptophyta</taxon>
        <taxon>Embryophyta</taxon>
        <taxon>Tracheophyta</taxon>
        <taxon>Spermatophyta</taxon>
        <taxon>Magnoliopsida</taxon>
        <taxon>eudicotyledons</taxon>
        <taxon>Gunneridae</taxon>
        <taxon>Pentapetalae</taxon>
        <taxon>asterids</taxon>
        <taxon>Ericales</taxon>
        <taxon>Ericaceae</taxon>
        <taxon>Ericoideae</taxon>
        <taxon>Rhodoreae</taxon>
        <taxon>Rhododendron</taxon>
    </lineage>
</organism>
<dbReference type="NCBIfam" id="TIGR01640">
    <property type="entry name" value="F_box_assoc_1"/>
    <property type="match status" value="1"/>
</dbReference>
<proteinExistence type="predicted"/>
<dbReference type="PANTHER" id="PTHR31672:SF13">
    <property type="entry name" value="F-BOX PROTEIN CPR30-LIKE"/>
    <property type="match status" value="1"/>
</dbReference>
<sequence>MHINSNSSNSLVSWNDNSDGLIVGHDGYHVFPKSWFCEQPVDLTFGLEMKPNLVLGPCDGIFCLYWTTRHRMQHHFTLPSIVLWNPSTREANMLPKSSFDFPPYKLVDDCIVGFGFDGKAKTYKVVKLVSFEVGDDEVNCTEVYTSSSGCWRFLQIGGNLQDVGLCSKPYSMYTNDVVFHWSLFQTGNMAVVSFDMGEEVFRVTPLPKKFNLFPYTDDRRKFHSLALLKDSLGVICSFYEDGCTTFVLWLMTQNHKVDDDDDPDSSWFRVSTWGPLPGLYSPLGFWKNTEVLIQTGCNTSELHGSPFLYDIVTQKHRELKLSGEPKFIYKQSLVSVTGGN</sequence>
<dbReference type="AlphaFoldDB" id="A0A834FW69"/>
<feature type="domain" description="F-box associated beta-propeller type 1" evidence="1">
    <location>
        <begin position="57"/>
        <end position="252"/>
    </location>
</feature>
<dbReference type="InterPro" id="IPR050796">
    <property type="entry name" value="SCF_F-box_component"/>
</dbReference>
<dbReference type="OrthoDB" id="1674544at2759"/>
<comment type="caution">
    <text evidence="2">The sequence shown here is derived from an EMBL/GenBank/DDBJ whole genome shotgun (WGS) entry which is preliminary data.</text>
</comment>
<keyword evidence="3" id="KW-1185">Reference proteome</keyword>
<evidence type="ECO:0000313" key="3">
    <source>
        <dbReference type="Proteomes" id="UP000626092"/>
    </source>
</evidence>
<dbReference type="Proteomes" id="UP000626092">
    <property type="component" value="Unassembled WGS sequence"/>
</dbReference>
<dbReference type="EMBL" id="WJXA01000186">
    <property type="protein sequence ID" value="KAF7114832.1"/>
    <property type="molecule type" value="Genomic_DNA"/>
</dbReference>
<name>A0A834FW69_RHOSS</name>
<dbReference type="InterPro" id="IPR017451">
    <property type="entry name" value="F-box-assoc_interact_dom"/>
</dbReference>
<reference evidence="2" key="1">
    <citation type="submission" date="2019-11" db="EMBL/GenBank/DDBJ databases">
        <authorList>
            <person name="Liu Y."/>
            <person name="Hou J."/>
            <person name="Li T.-Q."/>
            <person name="Guan C.-H."/>
            <person name="Wu X."/>
            <person name="Wu H.-Z."/>
            <person name="Ling F."/>
            <person name="Zhang R."/>
            <person name="Shi X.-G."/>
            <person name="Ren J.-P."/>
            <person name="Chen E.-F."/>
            <person name="Sun J.-M."/>
        </authorList>
    </citation>
    <scope>NUCLEOTIDE SEQUENCE</scope>
    <source>
        <strain evidence="2">Adult_tree_wgs_1</strain>
        <tissue evidence="2">Leaves</tissue>
    </source>
</reference>
<dbReference type="InterPro" id="IPR006527">
    <property type="entry name" value="F-box-assoc_dom_typ1"/>
</dbReference>
<dbReference type="PANTHER" id="PTHR31672">
    <property type="entry name" value="BNACNNG10540D PROTEIN"/>
    <property type="match status" value="1"/>
</dbReference>